<evidence type="ECO:0000256" key="8">
    <source>
        <dbReference type="PROSITE-ProRule" id="PRU00703"/>
    </source>
</evidence>
<keyword evidence="3 9" id="KW-0812">Transmembrane</keyword>
<dbReference type="InterPro" id="IPR000644">
    <property type="entry name" value="CBS_dom"/>
</dbReference>
<dbReference type="SUPFAM" id="SSF54631">
    <property type="entry name" value="CBS-domain pair"/>
    <property type="match status" value="1"/>
</dbReference>
<organism evidence="13 14">
    <name type="scientific">Candidatus Polarisedimenticola svalbardensis</name>
    <dbReference type="NCBI Taxonomy" id="2886004"/>
    <lineage>
        <taxon>Bacteria</taxon>
        <taxon>Pseudomonadati</taxon>
        <taxon>Acidobacteriota</taxon>
        <taxon>Candidatus Polarisedimenticolia</taxon>
        <taxon>Candidatus Polarisedimenticolales</taxon>
        <taxon>Candidatus Polarisedimenticolaceae</taxon>
        <taxon>Candidatus Polarisedimenticola</taxon>
    </lineage>
</organism>
<dbReference type="InterPro" id="IPR051676">
    <property type="entry name" value="UPF0053_domain"/>
</dbReference>
<keyword evidence="5 9" id="KW-1133">Transmembrane helix</keyword>
<sequence>MKDLLYLLVALALVVLNGFFVAAEFALVKVRATRMKEMADDGSRPAVMVLDILPQLDAYLSACQIGITIASLGLGWIGEPAFAHLLEPLFTGFGRWSGVASHTIAVPLAFVIITVLHITLGELVPKIIAIRQAEKLAVWVAWPMRLFYLLLYPAIWLLNGCALILVKWFGFKEAEGSDSALSKQELKQVLVGSRAEGYLSDSQTEILRKTLEFPGHIVRQIMVPRTDMVALDVNDPFEDNFRTLCNSVHTRYPLYEDSQDNIVGILHLKSLLPVLDRNGPSPDIRAFAHEAQFVPESLPIARLLTLFQEEKSHLAIVIDEYGGTSGIVTLEDVIEELLGEIQDEFDREEPMVVPLDLGKISVDAALPVDDLKERIGLVPDQEPDVDTLGGLVMTRLGRIARVGDSVVIGERRIDVSRVSGRRIVRLIVHPARKESGPDERDGDRKGPLPT</sequence>
<evidence type="ECO:0000256" key="2">
    <source>
        <dbReference type="ARBA" id="ARBA00022475"/>
    </source>
</evidence>
<feature type="transmembrane region" description="Helical" evidence="10">
    <location>
        <begin position="6"/>
        <end position="28"/>
    </location>
</feature>
<dbReference type="InterPro" id="IPR046342">
    <property type="entry name" value="CBS_dom_sf"/>
</dbReference>
<dbReference type="PROSITE" id="PS51846">
    <property type="entry name" value="CNNM"/>
    <property type="match status" value="1"/>
</dbReference>
<feature type="transmembrane region" description="Helical" evidence="10">
    <location>
        <begin position="58"/>
        <end position="78"/>
    </location>
</feature>
<comment type="caution">
    <text evidence="13">The sequence shown here is derived from an EMBL/GenBank/DDBJ whole genome shotgun (WGS) entry which is preliminary data.</text>
</comment>
<dbReference type="GO" id="GO:0005886">
    <property type="term" value="C:plasma membrane"/>
    <property type="evidence" value="ECO:0007669"/>
    <property type="project" value="UniProtKB-SubCell"/>
</dbReference>
<dbReference type="InterPro" id="IPR036318">
    <property type="entry name" value="FAD-bd_PCMH-like_sf"/>
</dbReference>
<proteinExistence type="predicted"/>
<evidence type="ECO:0000256" key="10">
    <source>
        <dbReference type="SAM" id="Phobius"/>
    </source>
</evidence>
<keyword evidence="7 9" id="KW-0472">Membrane</keyword>
<feature type="domain" description="CBS" evidence="11">
    <location>
        <begin position="287"/>
        <end position="344"/>
    </location>
</feature>
<dbReference type="CDD" id="cd04590">
    <property type="entry name" value="CBS_pair_CorC_HlyC_assoc"/>
    <property type="match status" value="1"/>
</dbReference>
<feature type="transmembrane region" description="Helical" evidence="10">
    <location>
        <begin position="146"/>
        <end position="169"/>
    </location>
</feature>
<evidence type="ECO:0000256" key="1">
    <source>
        <dbReference type="ARBA" id="ARBA00004651"/>
    </source>
</evidence>
<evidence type="ECO:0000259" key="11">
    <source>
        <dbReference type="PROSITE" id="PS51371"/>
    </source>
</evidence>
<evidence type="ECO:0000256" key="9">
    <source>
        <dbReference type="PROSITE-ProRule" id="PRU01193"/>
    </source>
</evidence>
<dbReference type="Pfam" id="PF01595">
    <property type="entry name" value="CNNM"/>
    <property type="match status" value="1"/>
</dbReference>
<keyword evidence="4" id="KW-0677">Repeat</keyword>
<dbReference type="PANTHER" id="PTHR43099:SF5">
    <property type="entry name" value="HLYC_CORC FAMILY TRANSPORTER"/>
    <property type="match status" value="1"/>
</dbReference>
<dbReference type="Pfam" id="PF00571">
    <property type="entry name" value="CBS"/>
    <property type="match status" value="2"/>
</dbReference>
<evidence type="ECO:0000313" key="14">
    <source>
        <dbReference type="Proteomes" id="UP000648239"/>
    </source>
</evidence>
<evidence type="ECO:0000256" key="5">
    <source>
        <dbReference type="ARBA" id="ARBA00022989"/>
    </source>
</evidence>
<feature type="domain" description="CBS" evidence="11">
    <location>
        <begin position="222"/>
        <end position="281"/>
    </location>
</feature>
<dbReference type="FunFam" id="3.10.580.10:FF:000002">
    <property type="entry name" value="Magnesium/cobalt efflux protein CorC"/>
    <property type="match status" value="1"/>
</dbReference>
<gene>
    <name evidence="13" type="ORF">IFK94_02855</name>
</gene>
<dbReference type="InterPro" id="IPR005170">
    <property type="entry name" value="Transptr-assoc_dom"/>
</dbReference>
<feature type="transmembrane region" description="Helical" evidence="10">
    <location>
        <begin position="98"/>
        <end position="125"/>
    </location>
</feature>
<protein>
    <submittedName>
        <fullName evidence="13">HlyC/CorC family transporter</fullName>
    </submittedName>
</protein>
<dbReference type="InterPro" id="IPR016169">
    <property type="entry name" value="FAD-bd_PCMH_sub2"/>
</dbReference>
<evidence type="ECO:0000256" key="6">
    <source>
        <dbReference type="ARBA" id="ARBA00023122"/>
    </source>
</evidence>
<dbReference type="InterPro" id="IPR044751">
    <property type="entry name" value="Ion_transp-like_CBS"/>
</dbReference>
<dbReference type="Pfam" id="PF03471">
    <property type="entry name" value="CorC_HlyC"/>
    <property type="match status" value="1"/>
</dbReference>
<dbReference type="PANTHER" id="PTHR43099">
    <property type="entry name" value="UPF0053 PROTEIN YRKA"/>
    <property type="match status" value="1"/>
</dbReference>
<dbReference type="SMART" id="SM01091">
    <property type="entry name" value="CorC_HlyC"/>
    <property type="match status" value="1"/>
</dbReference>
<dbReference type="Proteomes" id="UP000648239">
    <property type="component" value="Unassembled WGS sequence"/>
</dbReference>
<dbReference type="Gene3D" id="3.30.465.10">
    <property type="match status" value="1"/>
</dbReference>
<keyword evidence="6 8" id="KW-0129">CBS domain</keyword>
<dbReference type="PROSITE" id="PS51371">
    <property type="entry name" value="CBS"/>
    <property type="match status" value="2"/>
</dbReference>
<evidence type="ECO:0000256" key="4">
    <source>
        <dbReference type="ARBA" id="ARBA00022737"/>
    </source>
</evidence>
<evidence type="ECO:0000256" key="7">
    <source>
        <dbReference type="ARBA" id="ARBA00023136"/>
    </source>
</evidence>
<reference evidence="13 14" key="1">
    <citation type="submission" date="2020-08" db="EMBL/GenBank/DDBJ databases">
        <title>Acidobacteriota in marine sediments use diverse sulfur dissimilation pathways.</title>
        <authorList>
            <person name="Wasmund K."/>
        </authorList>
    </citation>
    <scope>NUCLEOTIDE SEQUENCE [LARGE SCALE GENOMIC DNA]</scope>
    <source>
        <strain evidence="13">MAG AM4</strain>
    </source>
</reference>
<dbReference type="InterPro" id="IPR002550">
    <property type="entry name" value="CNNM"/>
</dbReference>
<dbReference type="EMBL" id="JACXWD010000005">
    <property type="protein sequence ID" value="MBD3867040.1"/>
    <property type="molecule type" value="Genomic_DNA"/>
</dbReference>
<feature type="domain" description="CNNM transmembrane" evidence="12">
    <location>
        <begin position="1"/>
        <end position="203"/>
    </location>
</feature>
<dbReference type="AlphaFoldDB" id="A0A8J6Y4I3"/>
<comment type="subcellular location">
    <subcellularLocation>
        <location evidence="1">Cell membrane</location>
        <topology evidence="1">Multi-pass membrane protein</topology>
    </subcellularLocation>
</comment>
<accession>A0A8J6Y4I3</accession>
<dbReference type="SUPFAM" id="SSF56176">
    <property type="entry name" value="FAD-binding/transporter-associated domain-like"/>
    <property type="match status" value="1"/>
</dbReference>
<evidence type="ECO:0000313" key="13">
    <source>
        <dbReference type="EMBL" id="MBD3867040.1"/>
    </source>
</evidence>
<evidence type="ECO:0000259" key="12">
    <source>
        <dbReference type="PROSITE" id="PS51846"/>
    </source>
</evidence>
<keyword evidence="2" id="KW-1003">Cell membrane</keyword>
<evidence type="ECO:0000256" key="3">
    <source>
        <dbReference type="ARBA" id="ARBA00022692"/>
    </source>
</evidence>
<dbReference type="GO" id="GO:0050660">
    <property type="term" value="F:flavin adenine dinucleotide binding"/>
    <property type="evidence" value="ECO:0007669"/>
    <property type="project" value="InterPro"/>
</dbReference>
<dbReference type="Gene3D" id="3.10.580.10">
    <property type="entry name" value="CBS-domain"/>
    <property type="match status" value="1"/>
</dbReference>
<name>A0A8J6Y4I3_9BACT</name>